<feature type="domain" description="EGF-like" evidence="2">
    <location>
        <begin position="685"/>
        <end position="717"/>
    </location>
</feature>
<feature type="domain" description="EGF-like" evidence="2">
    <location>
        <begin position="513"/>
        <end position="545"/>
    </location>
</feature>
<feature type="domain" description="EGF-like" evidence="2">
    <location>
        <begin position="472"/>
        <end position="504"/>
    </location>
</feature>
<dbReference type="PANTHER" id="PTHR45985">
    <property type="match status" value="1"/>
</dbReference>
<feature type="domain" description="EGF-like" evidence="2">
    <location>
        <begin position="1193"/>
        <end position="1225"/>
    </location>
</feature>
<feature type="domain" description="EGF-like" evidence="2">
    <location>
        <begin position="352"/>
        <end position="388"/>
    </location>
</feature>
<name>A0A2G9UPE4_TELCI</name>
<feature type="region of interest" description="Disordered" evidence="1">
    <location>
        <begin position="232"/>
        <end position="345"/>
    </location>
</feature>
<dbReference type="Proteomes" id="UP000230423">
    <property type="component" value="Unassembled WGS sequence"/>
</dbReference>
<feature type="domain" description="EGF-like" evidence="2">
    <location>
        <begin position="1098"/>
        <end position="1132"/>
    </location>
</feature>
<dbReference type="InterPro" id="IPR006150">
    <property type="entry name" value="Cys_repeat_1"/>
</dbReference>
<dbReference type="InterPro" id="IPR006149">
    <property type="entry name" value="EB_dom"/>
</dbReference>
<feature type="compositionally biased region" description="Polar residues" evidence="1">
    <location>
        <begin position="294"/>
        <end position="324"/>
    </location>
</feature>
<proteinExistence type="predicted"/>
<evidence type="ECO:0000259" key="2">
    <source>
        <dbReference type="SMART" id="SM00181"/>
    </source>
</evidence>
<feature type="domain" description="EGF-like" evidence="2">
    <location>
        <begin position="575"/>
        <end position="607"/>
    </location>
</feature>
<gene>
    <name evidence="3" type="ORF">TELCIR_06055</name>
</gene>
<feature type="compositionally biased region" description="Pro residues" evidence="1">
    <location>
        <begin position="261"/>
        <end position="276"/>
    </location>
</feature>
<feature type="compositionally biased region" description="Pro residues" evidence="1">
    <location>
        <begin position="234"/>
        <end position="248"/>
    </location>
</feature>
<organism evidence="3 4">
    <name type="scientific">Teladorsagia circumcincta</name>
    <name type="common">Brown stomach worm</name>
    <name type="synonym">Ostertagia circumcincta</name>
    <dbReference type="NCBI Taxonomy" id="45464"/>
    <lineage>
        <taxon>Eukaryota</taxon>
        <taxon>Metazoa</taxon>
        <taxon>Ecdysozoa</taxon>
        <taxon>Nematoda</taxon>
        <taxon>Chromadorea</taxon>
        <taxon>Rhabditida</taxon>
        <taxon>Rhabditina</taxon>
        <taxon>Rhabditomorpha</taxon>
        <taxon>Strongyloidea</taxon>
        <taxon>Trichostrongylidae</taxon>
        <taxon>Teladorsagia</taxon>
    </lineage>
</organism>
<dbReference type="InterPro" id="IPR052740">
    <property type="entry name" value="CE4"/>
</dbReference>
<feature type="domain" description="EGF-like" evidence="2">
    <location>
        <begin position="628"/>
        <end position="660"/>
    </location>
</feature>
<dbReference type="EMBL" id="KZ345790">
    <property type="protein sequence ID" value="PIO72026.1"/>
    <property type="molecule type" value="Genomic_DNA"/>
</dbReference>
<dbReference type="SUPFAM" id="SSF81995">
    <property type="entry name" value="beta-sandwich domain of Sec23/24"/>
    <property type="match status" value="1"/>
</dbReference>
<feature type="domain" description="EGF-like" evidence="2">
    <location>
        <begin position="930"/>
        <end position="974"/>
    </location>
</feature>
<dbReference type="InterPro" id="IPR000742">
    <property type="entry name" value="EGF"/>
</dbReference>
<dbReference type="Pfam" id="PF01683">
    <property type="entry name" value="EB"/>
    <property type="match status" value="7"/>
</dbReference>
<reference evidence="3 4" key="1">
    <citation type="submission" date="2015-09" db="EMBL/GenBank/DDBJ databases">
        <title>Draft genome of the parasitic nematode Teladorsagia circumcincta isolate WARC Sus (inbred).</title>
        <authorList>
            <person name="Mitreva M."/>
        </authorList>
    </citation>
    <scope>NUCLEOTIDE SEQUENCE [LARGE SCALE GENOMIC DNA]</scope>
    <source>
        <strain evidence="3 4">S</strain>
    </source>
</reference>
<dbReference type="PANTHER" id="PTHR45985:SF11">
    <property type="entry name" value="EGF-LIKE DOMAIN-CONTAINING PROTEIN"/>
    <property type="match status" value="1"/>
</dbReference>
<evidence type="ECO:0000256" key="1">
    <source>
        <dbReference type="SAM" id="MobiDB-lite"/>
    </source>
</evidence>
<feature type="domain" description="EGF-like" evidence="2">
    <location>
        <begin position="1277"/>
        <end position="1309"/>
    </location>
</feature>
<dbReference type="OrthoDB" id="504708at2759"/>
<keyword evidence="4" id="KW-1185">Reference proteome</keyword>
<feature type="domain" description="EGF-like" evidence="2">
    <location>
        <begin position="760"/>
        <end position="808"/>
    </location>
</feature>
<evidence type="ECO:0000313" key="3">
    <source>
        <dbReference type="EMBL" id="PIO72026.1"/>
    </source>
</evidence>
<feature type="domain" description="EGF-like" evidence="2">
    <location>
        <begin position="1339"/>
        <end position="1371"/>
    </location>
</feature>
<feature type="domain" description="EGF-like" evidence="2">
    <location>
        <begin position="1149"/>
        <end position="1182"/>
    </location>
</feature>
<dbReference type="SMART" id="SM00289">
    <property type="entry name" value="WR1"/>
    <property type="match status" value="16"/>
</dbReference>
<accession>A0A2G9UPE4</accession>
<feature type="compositionally biased region" description="Polar residues" evidence="1">
    <location>
        <begin position="332"/>
        <end position="345"/>
    </location>
</feature>
<dbReference type="SMART" id="SM00181">
    <property type="entry name" value="EGF"/>
    <property type="match status" value="16"/>
</dbReference>
<sequence>MLPNTTSFQMMSGIRCDGFGHLMIADAKARTLKSCDDESSEMCSRRQDEMVWLAALSRTLTYDRSTSFLRRTILLFTNVNMRELLAIVLLKFILASDIGLNLPCNRELDGLLAVDPDGDPSAFLSCQSPGEGSMGYWERKVCPGAMVFDFINQQCRERKHKHRKQPILNIAGPGQSCRENEICAGGSICTFPIALCLCPGELEEQDGECVLPPTAAILIAKALTYLPRTLAKPSQPPTMPATYPPSRPQPVFVPSTTPVPIYTPHPTQPHPQPAQPMQPVHSYSQSPFGGHYVQSPNINQEKPQTSHTMQPSQPSYFNYQSSMSPAPVRPSGKSNQMKISLGGSKQSGVGVQCSLNTDCMIGAYCNGNTQPPTCQCLSTHVNIEGRCEKEEVLANEKCGDIHGVHQTCSKGFICTNHSGVCVSVIGAFKNINGQCTVGDRCSGGSTCRANVCQCIDGSSEHHGRCRQSPGGRCTYGETCDGGSSCEFGLCRCPDGHIISSGKCVMGSAEPGKSCQNGQKCVHGSVCRFGMCMCVAKYVTSKGRCVRRENVLTSISSTTAVTTPIKVGSLKGPGFECHEKDICNGGSTCREGFCVCSDLEVIINGQCVGSHEKANEVVDNLLVAAPGQPCDARTNCTGGSTCINRACTCEHGAIDESGRCSEVKKEYGANAAPAKKSPDQFQPGSACALTIECPYRTQCVRGVCRCKKGETIVDNTCRKAIHQVLPGGKCDPRKGYDCIGEAHCFYGVCTCTRHLINNGKECVTVSEMEMVTPGKRCGPGQSCNGGSRCIDGICRCPEDEVPDVNKKCVKKSQVYPVFDKFSVPSTTLVYRPEPVLPTTTPVPNITPALDMMGELEAFEAMLKANPSFSQTEAPVPQTIFGHTCQTKDDCPANAFCFQQLCRCMIGFRASAGYCQPISASCVTPSADQGKPCAQLAHPGEDCTHGQVCSFNSYCGLFSGVCECPSGMATTNERCERTMAAPGLGCVTSRNCYGPSYCDNGLCLCKTGYELVNDFCVLVGQTPQGSMKDLSIQPIEPYVTSTDECVDVPRNANLAGIGESCRNGEICLGGSRCLQNICMCDENRHDILGICVTTARPGDDCSNGQICVDGAVCAASVKACVCPPGRISKLGRCVEKEHALGEPKMVGPGSECGSQAICDDNSFCSGEGVCVCLPRFELYGEKCVPNVMIKHPGDGCSSGNICSAGSECKDNVCTCPSGQLIIEGKCVRVTNDIRKRPVRPDCTSDADCSDHYHCVDQKCVCHGNFSHCLRLVLKRAEASCIEDAHCPQNAVCTGNICTCKDEYKMISNFCVPSDMNKWRIVKGTKTVKDIALDKGSEPGASCSDANFCTVGSVCINGQCVCDFESVPKDGSCVSRSGNLGVGEHCSDAYKCRDGLVCVLERCMCPDDDLTCDGVFP</sequence>
<feature type="domain" description="EGF-like" evidence="2">
    <location>
        <begin position="989"/>
        <end position="1015"/>
    </location>
</feature>
<protein>
    <submittedName>
        <fullName evidence="3">EGF-like domain protein</fullName>
    </submittedName>
</protein>
<feature type="domain" description="EGF-like" evidence="2">
    <location>
        <begin position="1042"/>
        <end position="1090"/>
    </location>
</feature>
<evidence type="ECO:0000313" key="4">
    <source>
        <dbReference type="Proteomes" id="UP000230423"/>
    </source>
</evidence>
<feature type="domain" description="EGF-like" evidence="2">
    <location>
        <begin position="882"/>
        <end position="914"/>
    </location>
</feature>